<accession>A0A0E9X1N6</accession>
<keyword evidence="1" id="KW-0472">Membrane</keyword>
<dbReference type="AlphaFoldDB" id="A0A0E9X1N6"/>
<feature type="transmembrane region" description="Helical" evidence="1">
    <location>
        <begin position="12"/>
        <end position="33"/>
    </location>
</feature>
<organism evidence="2">
    <name type="scientific">Anguilla anguilla</name>
    <name type="common">European freshwater eel</name>
    <name type="synonym">Muraena anguilla</name>
    <dbReference type="NCBI Taxonomy" id="7936"/>
    <lineage>
        <taxon>Eukaryota</taxon>
        <taxon>Metazoa</taxon>
        <taxon>Chordata</taxon>
        <taxon>Craniata</taxon>
        <taxon>Vertebrata</taxon>
        <taxon>Euteleostomi</taxon>
        <taxon>Actinopterygii</taxon>
        <taxon>Neopterygii</taxon>
        <taxon>Teleostei</taxon>
        <taxon>Anguilliformes</taxon>
        <taxon>Anguillidae</taxon>
        <taxon>Anguilla</taxon>
    </lineage>
</organism>
<dbReference type="EMBL" id="GBXM01012792">
    <property type="protein sequence ID" value="JAH95785.1"/>
    <property type="molecule type" value="Transcribed_RNA"/>
</dbReference>
<evidence type="ECO:0000313" key="2">
    <source>
        <dbReference type="EMBL" id="JAH95785.1"/>
    </source>
</evidence>
<keyword evidence="1" id="KW-1133">Transmembrane helix</keyword>
<proteinExistence type="predicted"/>
<evidence type="ECO:0000256" key="1">
    <source>
        <dbReference type="SAM" id="Phobius"/>
    </source>
</evidence>
<reference evidence="2" key="1">
    <citation type="submission" date="2014-11" db="EMBL/GenBank/DDBJ databases">
        <authorList>
            <person name="Amaro Gonzalez C."/>
        </authorList>
    </citation>
    <scope>NUCLEOTIDE SEQUENCE</scope>
</reference>
<keyword evidence="1" id="KW-0812">Transmembrane</keyword>
<sequence length="71" mass="7990">MGNIVRVANNCFTKANCIFSVYTLMVFVLQYQLRLRLPLCSSLYFMVPSTSSSVPVSASSMGVLQFLFCFF</sequence>
<reference evidence="2" key="2">
    <citation type="journal article" date="2015" name="Fish Shellfish Immunol.">
        <title>Early steps in the European eel (Anguilla anguilla)-Vibrio vulnificus interaction in the gills: Role of the RtxA13 toxin.</title>
        <authorList>
            <person name="Callol A."/>
            <person name="Pajuelo D."/>
            <person name="Ebbesson L."/>
            <person name="Teles M."/>
            <person name="MacKenzie S."/>
            <person name="Amaro C."/>
        </authorList>
    </citation>
    <scope>NUCLEOTIDE SEQUENCE</scope>
</reference>
<name>A0A0E9X1N6_ANGAN</name>
<protein>
    <submittedName>
        <fullName evidence="2">Uncharacterized protein</fullName>
    </submittedName>
</protein>